<organism evidence="2 3">
    <name type="scientific">Paenibacillus marchantiophytorum</name>
    <dbReference type="NCBI Taxonomy" id="1619310"/>
    <lineage>
        <taxon>Bacteria</taxon>
        <taxon>Bacillati</taxon>
        <taxon>Bacillota</taxon>
        <taxon>Bacilli</taxon>
        <taxon>Bacillales</taxon>
        <taxon>Paenibacillaceae</taxon>
        <taxon>Paenibacillus</taxon>
    </lineage>
</organism>
<name>A0ABQ2BPR0_9BACL</name>
<gene>
    <name evidence="2" type="ORF">GCM10008018_08290</name>
</gene>
<comment type="caution">
    <text evidence="2">The sequence shown here is derived from an EMBL/GenBank/DDBJ whole genome shotgun (WGS) entry which is preliminary data.</text>
</comment>
<protein>
    <submittedName>
        <fullName evidence="2">Uncharacterized protein</fullName>
    </submittedName>
</protein>
<evidence type="ECO:0000313" key="3">
    <source>
        <dbReference type="Proteomes" id="UP000615455"/>
    </source>
</evidence>
<keyword evidence="3" id="KW-1185">Reference proteome</keyword>
<dbReference type="RefSeq" id="WP_189008022.1">
    <property type="nucleotide sequence ID" value="NZ_BMHE01000003.1"/>
</dbReference>
<feature type="chain" id="PRO_5045394972" evidence="1">
    <location>
        <begin position="27"/>
        <end position="662"/>
    </location>
</feature>
<accession>A0ABQ2BPR0</accession>
<evidence type="ECO:0000256" key="1">
    <source>
        <dbReference type="SAM" id="SignalP"/>
    </source>
</evidence>
<keyword evidence="1" id="KW-0732">Signal</keyword>
<dbReference type="EMBL" id="BMHE01000003">
    <property type="protein sequence ID" value="GGI44677.1"/>
    <property type="molecule type" value="Genomic_DNA"/>
</dbReference>
<dbReference type="Proteomes" id="UP000615455">
    <property type="component" value="Unassembled WGS sequence"/>
</dbReference>
<sequence>MWKKVSFLVLFGVSMQLGLLTATGIAYEYADTPTEPADGIFIPKQLTFIENMPYYVIPNTLRNQPEGTFAPQSVEVIEAEVHWASGGNWWKIHTDIGDRWIKTAPWQIEVAPPQTLRLMSETPLYARPSEAGAPTAALSPQEVTVVDAEKTWFRQAEGNYNPKRWIKIHTTWLGDQWIHLHLDEIGNLQPLDQQVFYASTYYNSKPQMDYISYQFEGYLTSLFVHQTAQFHSQLGSAYQFETKQGLKWAFGPGMRIVPEKQTLKRKHQSSLFAYPDANAKITATLPSGDLNVIETTTNLDALWNPENWYHVKNDQAEGWFSQSYAEPEDTMDDTSTIELKAYSTAIYRFPNTRIPLDNGQIGAQTISPLAAWTAPDGTRWFKINSFVGQGWIQMNPYQDRVVLKDHENDIQMRSKTSYQGVFYQNESGVFTYGLDTIGGMQKGEPAFRSAFLASLYHYELSGPDSAGWWTFKNADGYAVQLKAGESAAKTFWNGKLANVVKLTEAPATDSDSKQGAPLLSLTHLRILFGVTTAYNDKVSYGDRNVTLSTTEYEISDIDLPEKADVAAKLHLTGLLYEDLYKDEKAIKPQLQIIVNNRETVDNQSPIQLAQIQHLYKLGYQFGLSDIGLDVKLKPGINHLSIQFKAGERILMQRDWEVIAPGN</sequence>
<reference evidence="3" key="1">
    <citation type="journal article" date="2019" name="Int. J. Syst. Evol. Microbiol.">
        <title>The Global Catalogue of Microorganisms (GCM) 10K type strain sequencing project: providing services to taxonomists for standard genome sequencing and annotation.</title>
        <authorList>
            <consortium name="The Broad Institute Genomics Platform"/>
            <consortium name="The Broad Institute Genome Sequencing Center for Infectious Disease"/>
            <person name="Wu L."/>
            <person name="Ma J."/>
        </authorList>
    </citation>
    <scope>NUCLEOTIDE SEQUENCE [LARGE SCALE GENOMIC DNA]</scope>
    <source>
        <strain evidence="3">CGMCC 1.15043</strain>
    </source>
</reference>
<proteinExistence type="predicted"/>
<feature type="signal peptide" evidence="1">
    <location>
        <begin position="1"/>
        <end position="26"/>
    </location>
</feature>
<evidence type="ECO:0000313" key="2">
    <source>
        <dbReference type="EMBL" id="GGI44677.1"/>
    </source>
</evidence>